<comment type="caution">
    <text evidence="2">The sequence shown here is derived from an EMBL/GenBank/DDBJ whole genome shotgun (WGS) entry which is preliminary data.</text>
</comment>
<dbReference type="EMBL" id="MSFO01000011">
    <property type="protein sequence ID" value="PLB43221.1"/>
    <property type="molecule type" value="Genomic_DNA"/>
</dbReference>
<dbReference type="OrthoDB" id="2448307at2759"/>
<feature type="transmembrane region" description="Helical" evidence="1">
    <location>
        <begin position="292"/>
        <end position="311"/>
    </location>
</feature>
<dbReference type="PANTHER" id="PTHR34391:SF1">
    <property type="entry name" value="UPF0658 GOLGI APPARATUS MEMBRANE PROTEIN C1952.10C-RELATED"/>
    <property type="match status" value="1"/>
</dbReference>
<dbReference type="RefSeq" id="XP_024698523.1">
    <property type="nucleotide sequence ID" value="XM_024853841.1"/>
</dbReference>
<reference evidence="2 3" key="1">
    <citation type="submission" date="2016-12" db="EMBL/GenBank/DDBJ databases">
        <title>The genomes of Aspergillus section Nigri reveals drivers in fungal speciation.</title>
        <authorList>
            <consortium name="DOE Joint Genome Institute"/>
            <person name="Vesth T.C."/>
            <person name="Nybo J."/>
            <person name="Theobald S."/>
            <person name="Brandl J."/>
            <person name="Frisvad J.C."/>
            <person name="Nielsen K.F."/>
            <person name="Lyhne E.K."/>
            <person name="Kogle M.E."/>
            <person name="Kuo A."/>
            <person name="Riley R."/>
            <person name="Clum A."/>
            <person name="Nolan M."/>
            <person name="Lipzen A."/>
            <person name="Salamov A."/>
            <person name="Henrissat B."/>
            <person name="Wiebenga A."/>
            <person name="De Vries R.P."/>
            <person name="Grigoriev I.V."/>
            <person name="Mortensen U.H."/>
            <person name="Andersen M.R."/>
            <person name="Baker S.E."/>
        </authorList>
    </citation>
    <scope>NUCLEOTIDE SEQUENCE [LARGE SCALE GENOMIC DNA]</scope>
    <source>
        <strain evidence="2 3">IBT 23096</strain>
    </source>
</reference>
<dbReference type="GeneID" id="36561539"/>
<feature type="transmembrane region" description="Helical" evidence="1">
    <location>
        <begin position="250"/>
        <end position="272"/>
    </location>
</feature>
<dbReference type="Proteomes" id="UP000234275">
    <property type="component" value="Unassembled WGS sequence"/>
</dbReference>
<feature type="transmembrane region" description="Helical" evidence="1">
    <location>
        <begin position="186"/>
        <end position="212"/>
    </location>
</feature>
<accession>A0A2I2FRI7</accession>
<proteinExistence type="predicted"/>
<feature type="transmembrane region" description="Helical" evidence="1">
    <location>
        <begin position="141"/>
        <end position="165"/>
    </location>
</feature>
<keyword evidence="1" id="KW-0472">Membrane</keyword>
<evidence type="ECO:0000313" key="3">
    <source>
        <dbReference type="Proteomes" id="UP000234275"/>
    </source>
</evidence>
<name>A0A2I2FRI7_9EURO</name>
<dbReference type="AlphaFoldDB" id="A0A2I2FRI7"/>
<keyword evidence="1" id="KW-0812">Transmembrane</keyword>
<gene>
    <name evidence="2" type="ORF">P170DRAFT_481167</name>
</gene>
<dbReference type="PANTHER" id="PTHR34391">
    <property type="entry name" value="UPF0658 GOLGI APPARATUS MEMBRANE PROTEIN C1952.10C-RELATED"/>
    <property type="match status" value="1"/>
</dbReference>
<evidence type="ECO:0000256" key="1">
    <source>
        <dbReference type="SAM" id="Phobius"/>
    </source>
</evidence>
<evidence type="ECO:0000313" key="2">
    <source>
        <dbReference type="EMBL" id="PLB43221.1"/>
    </source>
</evidence>
<feature type="transmembrane region" description="Helical" evidence="1">
    <location>
        <begin position="27"/>
        <end position="46"/>
    </location>
</feature>
<keyword evidence="1" id="KW-1133">Transmembrane helix</keyword>
<organism evidence="2 3">
    <name type="scientific">Aspergillus steynii IBT 23096</name>
    <dbReference type="NCBI Taxonomy" id="1392250"/>
    <lineage>
        <taxon>Eukaryota</taxon>
        <taxon>Fungi</taxon>
        <taxon>Dikarya</taxon>
        <taxon>Ascomycota</taxon>
        <taxon>Pezizomycotina</taxon>
        <taxon>Eurotiomycetes</taxon>
        <taxon>Eurotiomycetidae</taxon>
        <taxon>Eurotiales</taxon>
        <taxon>Aspergillaceae</taxon>
        <taxon>Aspergillus</taxon>
        <taxon>Aspergillus subgen. Circumdati</taxon>
    </lineage>
</organism>
<sequence length="362" mass="41159">MFKSKAKPESKQNAPVYKPNSLWTKSFMITALVQNCFTVGIESFMIIKFENNLRGLSDNEVAFKPIRTSLGLYTFGLLCELLLVWDALRHENAIQLIGLCICNIGLAMYGVVQVKEIKIAVADMNADPSNTPDDLWSKYKVHIILVPAMMALGSIIMSVLTWKLYSEFSWSFFKNISADLRMKRRFITYQVYIALLKFDFFFINGCLMLVLLGIISEDWSLESIVSMAFIPLSMITLYLAGLFTRREKTVGMVVVIIILCIYMACFATLLWWMNTLHGSTDYGSTRLSLTLLIAITLGLILMTIVTGIMCMRNFDKGLKTQIVPKRSKSKRGDVQLADMETRFDIDGGDYKTRVRVEPREII</sequence>
<feature type="transmembrane region" description="Helical" evidence="1">
    <location>
        <begin position="92"/>
        <end position="112"/>
    </location>
</feature>
<feature type="transmembrane region" description="Helical" evidence="1">
    <location>
        <begin position="224"/>
        <end position="243"/>
    </location>
</feature>
<dbReference type="GO" id="GO:0005794">
    <property type="term" value="C:Golgi apparatus"/>
    <property type="evidence" value="ECO:0007669"/>
    <property type="project" value="TreeGrafter"/>
</dbReference>
<dbReference type="VEuPathDB" id="FungiDB:P170DRAFT_481167"/>
<keyword evidence="3" id="KW-1185">Reference proteome</keyword>
<feature type="transmembrane region" description="Helical" evidence="1">
    <location>
        <begin position="66"/>
        <end position="85"/>
    </location>
</feature>
<protein>
    <submittedName>
        <fullName evidence="2">Uncharacterized protein</fullName>
    </submittedName>
</protein>
<dbReference type="InterPro" id="IPR040410">
    <property type="entry name" value="UPF0658_Golgi"/>
</dbReference>